<dbReference type="PROSITE" id="PS50102">
    <property type="entry name" value="RRM"/>
    <property type="match status" value="1"/>
</dbReference>
<dbReference type="InterPro" id="IPR000504">
    <property type="entry name" value="RRM_dom"/>
</dbReference>
<protein>
    <recommendedName>
        <fullName evidence="4">RRM domain-containing protein</fullName>
    </recommendedName>
</protein>
<dbReference type="InterPro" id="IPR012677">
    <property type="entry name" value="Nucleotide-bd_a/b_plait_sf"/>
</dbReference>
<keyword evidence="1 2" id="KW-0694">RNA-binding</keyword>
<dbReference type="GO" id="GO:0003723">
    <property type="term" value="F:RNA binding"/>
    <property type="evidence" value="ECO:0007669"/>
    <property type="project" value="UniProtKB-UniRule"/>
</dbReference>
<dbReference type="InterPro" id="IPR035979">
    <property type="entry name" value="RBD_domain_sf"/>
</dbReference>
<evidence type="ECO:0000256" key="2">
    <source>
        <dbReference type="PROSITE-ProRule" id="PRU00176"/>
    </source>
</evidence>
<dbReference type="RefSeq" id="XP_025355286.1">
    <property type="nucleotide sequence ID" value="XM_025498636.1"/>
</dbReference>
<dbReference type="SMART" id="SM00360">
    <property type="entry name" value="RRM"/>
    <property type="match status" value="1"/>
</dbReference>
<proteinExistence type="predicted"/>
<dbReference type="Proteomes" id="UP000245771">
    <property type="component" value="Unassembled WGS sequence"/>
</dbReference>
<feature type="region of interest" description="Disordered" evidence="3">
    <location>
        <begin position="1"/>
        <end position="26"/>
    </location>
</feature>
<evidence type="ECO:0000256" key="1">
    <source>
        <dbReference type="ARBA" id="ARBA00022884"/>
    </source>
</evidence>
<organism evidence="5 6">
    <name type="scientific">Meira miltonrushii</name>
    <dbReference type="NCBI Taxonomy" id="1280837"/>
    <lineage>
        <taxon>Eukaryota</taxon>
        <taxon>Fungi</taxon>
        <taxon>Dikarya</taxon>
        <taxon>Basidiomycota</taxon>
        <taxon>Ustilaginomycotina</taxon>
        <taxon>Exobasidiomycetes</taxon>
        <taxon>Exobasidiales</taxon>
        <taxon>Brachybasidiaceae</taxon>
        <taxon>Meira</taxon>
    </lineage>
</organism>
<dbReference type="SUPFAM" id="SSF54928">
    <property type="entry name" value="RNA-binding domain, RBD"/>
    <property type="match status" value="1"/>
</dbReference>
<reference evidence="5 6" key="1">
    <citation type="journal article" date="2018" name="Mol. Biol. Evol.">
        <title>Broad Genomic Sampling Reveals a Smut Pathogenic Ancestry of the Fungal Clade Ustilaginomycotina.</title>
        <authorList>
            <person name="Kijpornyongpan T."/>
            <person name="Mondo S.J."/>
            <person name="Barry K."/>
            <person name="Sandor L."/>
            <person name="Lee J."/>
            <person name="Lipzen A."/>
            <person name="Pangilinan J."/>
            <person name="LaButti K."/>
            <person name="Hainaut M."/>
            <person name="Henrissat B."/>
            <person name="Grigoriev I.V."/>
            <person name="Spatafora J.W."/>
            <person name="Aime M.C."/>
        </authorList>
    </citation>
    <scope>NUCLEOTIDE SEQUENCE [LARGE SCALE GENOMIC DNA]</scope>
    <source>
        <strain evidence="5 6">MCA 3882</strain>
    </source>
</reference>
<name>A0A316VCF2_9BASI</name>
<dbReference type="EMBL" id="KZ819603">
    <property type="protein sequence ID" value="PWN34984.1"/>
    <property type="molecule type" value="Genomic_DNA"/>
</dbReference>
<dbReference type="OrthoDB" id="6730379at2759"/>
<evidence type="ECO:0000259" key="4">
    <source>
        <dbReference type="PROSITE" id="PS50102"/>
    </source>
</evidence>
<keyword evidence="6" id="KW-1185">Reference proteome</keyword>
<gene>
    <name evidence="5" type="ORF">FA14DRAFT_160350</name>
</gene>
<feature type="domain" description="RRM" evidence="4">
    <location>
        <begin position="35"/>
        <end position="116"/>
    </location>
</feature>
<feature type="compositionally biased region" description="Polar residues" evidence="3">
    <location>
        <begin position="144"/>
        <end position="163"/>
    </location>
</feature>
<sequence length="207" mass="22779">MASSSSNAEGSYGLNKRSVIGQESKPPTEQLYSEVRLFIANLTSSVSEHDLLTAFRPYGTLKNLDLVFHKNGPQKGQPKGYAFVEYAEANQAAKAKASLDGKPLRGREMHIGFASINSSADHTRLYRGGMQKRSGGRHAEEPSKPTSLSLNKNLTRNDTTNSRIAAMEAKLQAMRDRQEEKKPSTPSSTLPARPRHLPPKPMDSSKR</sequence>
<dbReference type="Pfam" id="PF00076">
    <property type="entry name" value="RRM_1"/>
    <property type="match status" value="1"/>
</dbReference>
<feature type="compositionally biased region" description="Basic and acidic residues" evidence="3">
    <location>
        <begin position="173"/>
        <end position="183"/>
    </location>
</feature>
<dbReference type="GeneID" id="37020417"/>
<dbReference type="STRING" id="1280837.A0A316VCF2"/>
<feature type="region of interest" description="Disordered" evidence="3">
    <location>
        <begin position="129"/>
        <end position="207"/>
    </location>
</feature>
<evidence type="ECO:0000313" key="5">
    <source>
        <dbReference type="EMBL" id="PWN34984.1"/>
    </source>
</evidence>
<dbReference type="Gene3D" id="3.30.70.330">
    <property type="match status" value="1"/>
</dbReference>
<evidence type="ECO:0000313" key="6">
    <source>
        <dbReference type="Proteomes" id="UP000245771"/>
    </source>
</evidence>
<dbReference type="AlphaFoldDB" id="A0A316VCF2"/>
<dbReference type="PANTHER" id="PTHR23189">
    <property type="entry name" value="RNA RECOGNITION MOTIF-CONTAINING"/>
    <property type="match status" value="1"/>
</dbReference>
<evidence type="ECO:0000256" key="3">
    <source>
        <dbReference type="SAM" id="MobiDB-lite"/>
    </source>
</evidence>
<dbReference type="InParanoid" id="A0A316VCF2"/>
<accession>A0A316VCF2</accession>
<dbReference type="FunCoup" id="A0A316VCF2">
    <property type="interactions" value="121"/>
</dbReference>